<dbReference type="InterPro" id="IPR047785">
    <property type="entry name" value="tRNA_MNMC2"/>
</dbReference>
<dbReference type="RefSeq" id="WP_191764221.1">
    <property type="nucleotide sequence ID" value="NZ_JACSPP010000029.1"/>
</dbReference>
<dbReference type="PANTHER" id="PTHR39963:SF1">
    <property type="entry name" value="MNMC-LIKE METHYLTRANSFERASE DOMAIN-CONTAINING PROTEIN"/>
    <property type="match status" value="1"/>
</dbReference>
<sequence length="218" mass="24592">MELEQTADGSNTLFVPELNEHYHSVKGALTESEHIFIRMGLEHHPSPSPHILEIGFGTGLNAFLTLLAAGKSGRTVYYTTLERYPITPELANCLAYPEQISPEHATAFRTLHTAPWEKDVPLTPFFTLHKVQTDFTTYTFPDLYDIIYFDAFAPEKQPEMWSPELFTRLFTHLNPGGILTTYCAKGIVRRTLQAAGFTVERLPGPPEGKREILRASKI</sequence>
<dbReference type="EMBL" id="JACSPP010000029">
    <property type="protein sequence ID" value="MBD8040763.1"/>
    <property type="molecule type" value="Genomic_DNA"/>
</dbReference>
<accession>A0ABR8Y9A9</accession>
<evidence type="ECO:0000313" key="3">
    <source>
        <dbReference type="Proteomes" id="UP000620874"/>
    </source>
</evidence>
<feature type="domain" description="MnmC-like methyltransferase" evidence="1">
    <location>
        <begin position="142"/>
        <end position="217"/>
    </location>
</feature>
<evidence type="ECO:0000313" key="2">
    <source>
        <dbReference type="EMBL" id="MBD8040763.1"/>
    </source>
</evidence>
<dbReference type="InterPro" id="IPR029063">
    <property type="entry name" value="SAM-dependent_MTases_sf"/>
</dbReference>
<evidence type="ECO:0000259" key="1">
    <source>
        <dbReference type="Pfam" id="PF05430"/>
    </source>
</evidence>
<organism evidence="2 3">
    <name type="scientific">Phocaeicola intestinalis</name>
    <dbReference type="NCBI Taxonomy" id="2762212"/>
    <lineage>
        <taxon>Bacteria</taxon>
        <taxon>Pseudomonadati</taxon>
        <taxon>Bacteroidota</taxon>
        <taxon>Bacteroidia</taxon>
        <taxon>Bacteroidales</taxon>
        <taxon>Bacteroidaceae</taxon>
        <taxon>Phocaeicola</taxon>
    </lineage>
</organism>
<dbReference type="InterPro" id="IPR008471">
    <property type="entry name" value="MnmC-like_methylTransf"/>
</dbReference>
<comment type="caution">
    <text evidence="2">The sequence shown here is derived from an EMBL/GenBank/DDBJ whole genome shotgun (WGS) entry which is preliminary data.</text>
</comment>
<name>A0ABR8Y9A9_9BACT</name>
<keyword evidence="3" id="KW-1185">Reference proteome</keyword>
<gene>
    <name evidence="2" type="primary">mnmD</name>
    <name evidence="2" type="ORF">H9625_10030</name>
</gene>
<dbReference type="Pfam" id="PF05430">
    <property type="entry name" value="Methyltransf_30"/>
    <property type="match status" value="1"/>
</dbReference>
<dbReference type="PANTHER" id="PTHR39963">
    <property type="entry name" value="SLL0983 PROTEIN"/>
    <property type="match status" value="1"/>
</dbReference>
<dbReference type="NCBIfam" id="NF033855">
    <property type="entry name" value="tRNA_MNMC2"/>
    <property type="match status" value="1"/>
</dbReference>
<protein>
    <submittedName>
        <fullName evidence="2">tRNA (5-methylaminomethyl-2-thiouridine)(34)-methyltransferase MnmD</fullName>
    </submittedName>
</protein>
<dbReference type="Proteomes" id="UP000620874">
    <property type="component" value="Unassembled WGS sequence"/>
</dbReference>
<reference evidence="2 3" key="1">
    <citation type="submission" date="2020-08" db="EMBL/GenBank/DDBJ databases">
        <title>A Genomic Blueprint of the Chicken Gut Microbiome.</title>
        <authorList>
            <person name="Gilroy R."/>
            <person name="Ravi A."/>
            <person name="Getino M."/>
            <person name="Pursley I."/>
            <person name="Horton D.L."/>
            <person name="Alikhan N.-F."/>
            <person name="Baker D."/>
            <person name="Gharbi K."/>
            <person name="Hall N."/>
            <person name="Watson M."/>
            <person name="Adriaenssens E.M."/>
            <person name="Foster-Nyarko E."/>
            <person name="Jarju S."/>
            <person name="Secka A."/>
            <person name="Antonio M."/>
            <person name="Oren A."/>
            <person name="Chaudhuri R."/>
            <person name="La Ragione R.M."/>
            <person name="Hildebrand F."/>
            <person name="Pallen M.J."/>
        </authorList>
    </citation>
    <scope>NUCLEOTIDE SEQUENCE [LARGE SCALE GENOMIC DNA]</scope>
    <source>
        <strain evidence="2 3">Sa1CVN1</strain>
    </source>
</reference>
<dbReference type="SUPFAM" id="SSF53335">
    <property type="entry name" value="S-adenosyl-L-methionine-dependent methyltransferases"/>
    <property type="match status" value="1"/>
</dbReference>
<proteinExistence type="predicted"/>
<dbReference type="Gene3D" id="3.40.50.150">
    <property type="entry name" value="Vaccinia Virus protein VP39"/>
    <property type="match status" value="1"/>
</dbReference>